<evidence type="ECO:0000256" key="1">
    <source>
        <dbReference type="SAM" id="MobiDB-lite"/>
    </source>
</evidence>
<feature type="compositionally biased region" description="Acidic residues" evidence="1">
    <location>
        <begin position="110"/>
        <end position="121"/>
    </location>
</feature>
<organism evidence="2 3">
    <name type="scientific">Pholiota conissans</name>
    <dbReference type="NCBI Taxonomy" id="109636"/>
    <lineage>
        <taxon>Eukaryota</taxon>
        <taxon>Fungi</taxon>
        <taxon>Dikarya</taxon>
        <taxon>Basidiomycota</taxon>
        <taxon>Agaricomycotina</taxon>
        <taxon>Agaricomycetes</taxon>
        <taxon>Agaricomycetidae</taxon>
        <taxon>Agaricales</taxon>
        <taxon>Agaricineae</taxon>
        <taxon>Strophariaceae</taxon>
        <taxon>Pholiota</taxon>
    </lineage>
</organism>
<feature type="region of interest" description="Disordered" evidence="1">
    <location>
        <begin position="307"/>
        <end position="339"/>
    </location>
</feature>
<feature type="region of interest" description="Disordered" evidence="1">
    <location>
        <begin position="99"/>
        <end position="121"/>
    </location>
</feature>
<proteinExistence type="predicted"/>
<feature type="region of interest" description="Disordered" evidence="1">
    <location>
        <begin position="345"/>
        <end position="364"/>
    </location>
</feature>
<dbReference type="AlphaFoldDB" id="A0A9P5Z2R0"/>
<accession>A0A9P5Z2R0</accession>
<name>A0A9P5Z2R0_9AGAR</name>
<dbReference type="EMBL" id="MU155209">
    <property type="protein sequence ID" value="KAF9479638.1"/>
    <property type="molecule type" value="Genomic_DNA"/>
</dbReference>
<protein>
    <submittedName>
        <fullName evidence="2">Uncharacterized protein</fullName>
    </submittedName>
</protein>
<gene>
    <name evidence="2" type="ORF">BDN70DRAFT_932438</name>
</gene>
<reference evidence="2" key="1">
    <citation type="submission" date="2020-11" db="EMBL/GenBank/DDBJ databases">
        <authorList>
            <consortium name="DOE Joint Genome Institute"/>
            <person name="Ahrendt S."/>
            <person name="Riley R."/>
            <person name="Andreopoulos W."/>
            <person name="Labutti K."/>
            <person name="Pangilinan J."/>
            <person name="Ruiz-Duenas F.J."/>
            <person name="Barrasa J.M."/>
            <person name="Sanchez-Garcia M."/>
            <person name="Camarero S."/>
            <person name="Miyauchi S."/>
            <person name="Serrano A."/>
            <person name="Linde D."/>
            <person name="Babiker R."/>
            <person name="Drula E."/>
            <person name="Ayuso-Fernandez I."/>
            <person name="Pacheco R."/>
            <person name="Padilla G."/>
            <person name="Ferreira P."/>
            <person name="Barriuso J."/>
            <person name="Kellner H."/>
            <person name="Castanera R."/>
            <person name="Alfaro M."/>
            <person name="Ramirez L."/>
            <person name="Pisabarro A.G."/>
            <person name="Kuo A."/>
            <person name="Tritt A."/>
            <person name="Lipzen A."/>
            <person name="He G."/>
            <person name="Yan M."/>
            <person name="Ng V."/>
            <person name="Cullen D."/>
            <person name="Martin F."/>
            <person name="Rosso M.-N."/>
            <person name="Henrissat B."/>
            <person name="Hibbett D."/>
            <person name="Martinez A.T."/>
            <person name="Grigoriev I.V."/>
        </authorList>
    </citation>
    <scope>NUCLEOTIDE SEQUENCE</scope>
    <source>
        <strain evidence="2">CIRM-BRFM 674</strain>
    </source>
</reference>
<keyword evidence="3" id="KW-1185">Reference proteome</keyword>
<dbReference type="Proteomes" id="UP000807469">
    <property type="component" value="Unassembled WGS sequence"/>
</dbReference>
<dbReference type="OrthoDB" id="3364132at2759"/>
<evidence type="ECO:0000313" key="3">
    <source>
        <dbReference type="Proteomes" id="UP000807469"/>
    </source>
</evidence>
<evidence type="ECO:0000313" key="2">
    <source>
        <dbReference type="EMBL" id="KAF9479638.1"/>
    </source>
</evidence>
<sequence>MPFLNGFNASVIVPPDRVLQSYGIVIDEAKRTLTCWIPSEAGQPYKIVWGCVKHFMDSRGDVFIDGRPVGSELIHHSYMVKMDDELLMVAKDRSTLDNSGPFTFPKSSDDAGEQNMEADTEDSMHIADLEPFKGEICLIIHRTVIHRITHLVSVDPQARDERIATFVFKYRSIDFLKKNGIDLQDTHIIPLRIRDLDAPMEQETSEGQRLALNNKSEQTDVYMRNVDDAQLDSKICELQEELNALYAKKVIKERLVYKLMMHDHKPSVIAKRKLAEELRLLDNSDSPRSIRRRERKIKAASEALERAKLEHSEGFSAPNEGSSATQKPPRRKSLRAQTWKAALEAEKMAKLNSQPSGLDDEPSV</sequence>
<comment type="caution">
    <text evidence="2">The sequence shown here is derived from an EMBL/GenBank/DDBJ whole genome shotgun (WGS) entry which is preliminary data.</text>
</comment>